<organism evidence="2 3">
    <name type="scientific">Nocardia iowensis</name>
    <dbReference type="NCBI Taxonomy" id="204891"/>
    <lineage>
        <taxon>Bacteria</taxon>
        <taxon>Bacillati</taxon>
        <taxon>Actinomycetota</taxon>
        <taxon>Actinomycetes</taxon>
        <taxon>Mycobacteriales</taxon>
        <taxon>Nocardiaceae</taxon>
        <taxon>Nocardia</taxon>
    </lineage>
</organism>
<dbReference type="Pfam" id="PF07876">
    <property type="entry name" value="Dabb"/>
    <property type="match status" value="1"/>
</dbReference>
<evidence type="ECO:0000313" key="2">
    <source>
        <dbReference type="EMBL" id="QXN88571.1"/>
    </source>
</evidence>
<evidence type="ECO:0000259" key="1">
    <source>
        <dbReference type="PROSITE" id="PS51502"/>
    </source>
</evidence>
<dbReference type="RefSeq" id="WP_218469454.1">
    <property type="nucleotide sequence ID" value="NZ_BAABJN010000008.1"/>
</dbReference>
<name>A0ABX8RGT7_NOCIO</name>
<dbReference type="InterPro" id="IPR013097">
    <property type="entry name" value="Dabb"/>
</dbReference>
<dbReference type="SMART" id="SM00886">
    <property type="entry name" value="Dabb"/>
    <property type="match status" value="1"/>
</dbReference>
<dbReference type="Proteomes" id="UP000694257">
    <property type="component" value="Chromosome"/>
</dbReference>
<dbReference type="PROSITE" id="PS51502">
    <property type="entry name" value="S_R_A_B_BARREL"/>
    <property type="match status" value="1"/>
</dbReference>
<dbReference type="EMBL" id="CP078145">
    <property type="protein sequence ID" value="QXN88571.1"/>
    <property type="molecule type" value="Genomic_DNA"/>
</dbReference>
<proteinExistence type="predicted"/>
<accession>A0ABX8RGT7</accession>
<gene>
    <name evidence="2" type="ORF">KV110_23550</name>
</gene>
<protein>
    <submittedName>
        <fullName evidence="2">Dabb family protein</fullName>
    </submittedName>
</protein>
<evidence type="ECO:0000313" key="3">
    <source>
        <dbReference type="Proteomes" id="UP000694257"/>
    </source>
</evidence>
<keyword evidence="3" id="KW-1185">Reference proteome</keyword>
<sequence length="137" mass="15200">MIYHGNRIKLRQGVTQEQAEAALASLDEQGRIIPAVQSFIAGREYGSDFDWGAIFVLADLDAYWAYLSHPAHTESVRIGLPLAEKFQTYDLTDDPDPDFESKVAQLQKRHFDSAPEIAKLLTALPAHTGISALPHPE</sequence>
<reference evidence="2 3" key="1">
    <citation type="submission" date="2021-07" db="EMBL/GenBank/DDBJ databases">
        <title>Whole Genome Sequence of Nocardia Iowensis.</title>
        <authorList>
            <person name="Lamm A."/>
            <person name="Collins-Fairclough A.M."/>
            <person name="Bunk B."/>
            <person name="Sproer C."/>
        </authorList>
    </citation>
    <scope>NUCLEOTIDE SEQUENCE [LARGE SCALE GENOMIC DNA]</scope>
    <source>
        <strain evidence="2 3">NRRL 5646</strain>
    </source>
</reference>
<feature type="domain" description="Stress-response A/B barrel" evidence="1">
    <location>
        <begin position="2"/>
        <end position="91"/>
    </location>
</feature>